<name>A0ABY6W0J9_9BURK</name>
<organism evidence="2 3">
    <name type="scientific">Pandoraea soli</name>
    <dbReference type="NCBI Taxonomy" id="2508293"/>
    <lineage>
        <taxon>Bacteria</taxon>
        <taxon>Pseudomonadati</taxon>
        <taxon>Pseudomonadota</taxon>
        <taxon>Betaproteobacteria</taxon>
        <taxon>Burkholderiales</taxon>
        <taxon>Burkholderiaceae</taxon>
        <taxon>Pandoraea</taxon>
    </lineage>
</organism>
<sequence length="292" mass="30552">MKRAYEVVDVFTAQPFQGNPVAVVLDAEGLDTGEMQTIAGWTNLSETTFVLPPTTRQADYRVRIFTPRSELSFAGHPTLGTAHAIIEAGLASPRSDGSLVQECGIGLVSINVKQSGSHRQLAFDLPAAEISALRSEDVETLASILNCELEVGVAPAIVNVGAIWVIAKLSGASAVLDLRPDFARLAAFERRLGVTGVTVFGEHASHDVAAIEVRTFAPSCGVEEDPVCGSGNGSVAAFQWARGLLSASGQHYVAAQGQKIGRAGRILVNVDATGKVQVGGSCVTCVEGALHF</sequence>
<dbReference type="SUPFAM" id="SSF54506">
    <property type="entry name" value="Diaminopimelate epimerase-like"/>
    <property type="match status" value="1"/>
</dbReference>
<dbReference type="InterPro" id="IPR003719">
    <property type="entry name" value="Phenazine_PhzF-like"/>
</dbReference>
<dbReference type="PIRSF" id="PIRSF016184">
    <property type="entry name" value="PhzC_PhzF"/>
    <property type="match status" value="1"/>
</dbReference>
<gene>
    <name evidence="2" type="ORF">PSO31014_02615</name>
</gene>
<evidence type="ECO:0000313" key="3">
    <source>
        <dbReference type="Proteomes" id="UP000405357"/>
    </source>
</evidence>
<dbReference type="Proteomes" id="UP000405357">
    <property type="component" value="Unassembled WGS sequence"/>
</dbReference>
<keyword evidence="3" id="KW-1185">Reference proteome</keyword>
<dbReference type="PANTHER" id="PTHR13774:SF32">
    <property type="entry name" value="ANTISENSE-ENHANCING SEQUENCE 1"/>
    <property type="match status" value="1"/>
</dbReference>
<evidence type="ECO:0000256" key="1">
    <source>
        <dbReference type="ARBA" id="ARBA00008270"/>
    </source>
</evidence>
<comment type="caution">
    <text evidence="2">The sequence shown here is derived from an EMBL/GenBank/DDBJ whole genome shotgun (WGS) entry which is preliminary data.</text>
</comment>
<dbReference type="RefSeq" id="WP_150551997.1">
    <property type="nucleotide sequence ID" value="NZ_CABPSG010000006.1"/>
</dbReference>
<dbReference type="PANTHER" id="PTHR13774">
    <property type="entry name" value="PHENAZINE BIOSYNTHESIS PROTEIN"/>
    <property type="match status" value="1"/>
</dbReference>
<comment type="similarity">
    <text evidence="1">Belongs to the PhzF family.</text>
</comment>
<protein>
    <submittedName>
        <fullName evidence="2">Phenazine biosynthesis protein PhzF</fullName>
    </submittedName>
</protein>
<proteinExistence type="inferred from homology"/>
<dbReference type="NCBIfam" id="TIGR00654">
    <property type="entry name" value="PhzF_family"/>
    <property type="match status" value="1"/>
</dbReference>
<reference evidence="2 3" key="1">
    <citation type="submission" date="2019-08" db="EMBL/GenBank/DDBJ databases">
        <authorList>
            <person name="Peeters C."/>
        </authorList>
    </citation>
    <scope>NUCLEOTIDE SEQUENCE [LARGE SCALE GENOMIC DNA]</scope>
    <source>
        <strain evidence="2 3">LMG 31014</strain>
    </source>
</reference>
<dbReference type="Gene3D" id="3.10.310.10">
    <property type="entry name" value="Diaminopimelate Epimerase, Chain A, domain 1"/>
    <property type="match status" value="2"/>
</dbReference>
<dbReference type="EMBL" id="CABPSG010000006">
    <property type="protein sequence ID" value="VVE11059.1"/>
    <property type="molecule type" value="Genomic_DNA"/>
</dbReference>
<accession>A0ABY6W0J9</accession>
<evidence type="ECO:0000313" key="2">
    <source>
        <dbReference type="EMBL" id="VVE11059.1"/>
    </source>
</evidence>
<dbReference type="Pfam" id="PF02567">
    <property type="entry name" value="PhzC-PhzF"/>
    <property type="match status" value="1"/>
</dbReference>